<dbReference type="PANTHER" id="PTHR12360:SF12">
    <property type="entry name" value="TRANSCRIPTIONAL REPRESSOR NF-X1"/>
    <property type="match status" value="1"/>
</dbReference>
<feature type="compositionally biased region" description="Polar residues" evidence="10">
    <location>
        <begin position="86"/>
        <end position="102"/>
    </location>
</feature>
<comment type="subcellular location">
    <subcellularLocation>
        <location evidence="1">Nucleus</location>
    </subcellularLocation>
</comment>
<organism evidence="12">
    <name type="scientific">Sarcoptes scabiei</name>
    <name type="common">Itch mite</name>
    <name type="synonym">Acarus scabiei</name>
    <dbReference type="NCBI Taxonomy" id="52283"/>
    <lineage>
        <taxon>Eukaryota</taxon>
        <taxon>Metazoa</taxon>
        <taxon>Ecdysozoa</taxon>
        <taxon>Arthropoda</taxon>
        <taxon>Chelicerata</taxon>
        <taxon>Arachnida</taxon>
        <taxon>Acari</taxon>
        <taxon>Acariformes</taxon>
        <taxon>Sarcoptiformes</taxon>
        <taxon>Astigmata</taxon>
        <taxon>Psoroptidia</taxon>
        <taxon>Sarcoptoidea</taxon>
        <taxon>Sarcoptidae</taxon>
        <taxon>Sarcoptinae</taxon>
        <taxon>Sarcoptes</taxon>
    </lineage>
</organism>
<keyword evidence="9" id="KW-0539">Nucleus</keyword>
<reference evidence="12" key="2">
    <citation type="submission" date="2020-01" db="EMBL/GenBank/DDBJ databases">
        <authorList>
            <person name="Korhonen P.K.K."/>
            <person name="Guangxu M.G."/>
            <person name="Wang T.W."/>
            <person name="Stroehlein A.J.S."/>
            <person name="Young N.D."/>
            <person name="Ang C.-S.A."/>
            <person name="Fernando D.W.F."/>
            <person name="Lu H.L."/>
            <person name="Taylor S.T."/>
            <person name="Ehtesham M.E.M."/>
            <person name="Najaraj S.H.N."/>
            <person name="Harsha G.H.G."/>
            <person name="Madugundu A.M."/>
            <person name="Renuse S.R."/>
            <person name="Holt D.H."/>
            <person name="Pandey A.P."/>
            <person name="Papenfuss A.P."/>
            <person name="Gasser R.B.G."/>
            <person name="Fischer K.F."/>
        </authorList>
    </citation>
    <scope>NUCLEOTIDE SEQUENCE</scope>
    <source>
        <strain evidence="12">SSS_KF_BRIS2020</strain>
    </source>
</reference>
<feature type="compositionally biased region" description="Basic and acidic residues" evidence="10">
    <location>
        <begin position="126"/>
        <end position="141"/>
    </location>
</feature>
<feature type="compositionally biased region" description="Basic and acidic residues" evidence="10">
    <location>
        <begin position="104"/>
        <end position="115"/>
    </location>
</feature>
<evidence type="ECO:0000256" key="6">
    <source>
        <dbReference type="ARBA" id="ARBA00022833"/>
    </source>
</evidence>
<keyword evidence="7" id="KW-0805">Transcription regulation</keyword>
<feature type="compositionally biased region" description="Basic and acidic residues" evidence="10">
    <location>
        <begin position="148"/>
        <end position="159"/>
    </location>
</feature>
<keyword evidence="4" id="KW-0677">Repeat</keyword>
<dbReference type="AlphaFoldDB" id="A0A834VDV2"/>
<evidence type="ECO:0000256" key="1">
    <source>
        <dbReference type="ARBA" id="ARBA00004123"/>
    </source>
</evidence>
<dbReference type="InterPro" id="IPR001374">
    <property type="entry name" value="R3H_dom"/>
</dbReference>
<evidence type="ECO:0000256" key="9">
    <source>
        <dbReference type="ARBA" id="ARBA00023242"/>
    </source>
</evidence>
<feature type="region of interest" description="Disordered" evidence="10">
    <location>
        <begin position="1"/>
        <end position="189"/>
    </location>
</feature>
<dbReference type="Proteomes" id="UP000070412">
    <property type="component" value="Unassembled WGS sequence"/>
</dbReference>
<dbReference type="InterPro" id="IPR000967">
    <property type="entry name" value="Znf_NFX1"/>
</dbReference>
<keyword evidence="3" id="KW-0479">Metal-binding</keyword>
<dbReference type="EnsemblMetazoa" id="SSS_4540s_mrna">
    <property type="protein sequence ID" value="KAF7493917.1"/>
    <property type="gene ID" value="SSS_4540"/>
</dbReference>
<sequence>MDNQTTEFDHREQYHSTNSSQSRQRCNFSTGTSHQYRNDHYYHQSSMNRSDSQQNRRRGRGRGFASYQNNHHQNFQNRNAYPDLNYPQNRNRNFERNSQQSFRYYDDYNRNDRNHQRNSSNNYSVHSHDQNHNTDSNEKRYNYPNRSDQNRNDYKDSKNNDLPPRFRRNRAQTSRSQNSYQFGDNVNNAEDQKKRLTELRNTSENFTASFDGQNNHCQYDCENLNENRLLENIDINLESQREIMDDLLRKSKYECIVCCDHIRSFDSTWNCSSCFNIFHLKCIRQWAQKSTTDSNATSSSSSSEPRQTHQGDLNLNLASQLEFTTIQQSSSQSAPLNRNQSVGGMKWRCPTCQNIQNVIPKSYYCFCGKNLDPDLSNYYVPHSCGEVCSRPLDQFNPKVDEDFFVCEHRCTLRCHPGKCLPCSTKITRVCACTKTKIMMNCAARRSEIKCSNDCGKLLDCLNHRCEKKCHFGECQSCDKTFELKCFCGKRTKQSVRCSDMQNGWSCEEICSKPYDCGEHKCQKICHKDGCGSCPLSPDQIKSCCCGQTLLSDLISLNKQQPRKLCTDPIQTCGKICNKPLKCGDEENPHLCKAFCHEGPCPHCDQKTILRCFCGANSKMINCKEFESRNFSCKKKCNKKLSCGRHKCLKECCVNNDHICRQVCGRKLDCGQHNCQEQCHRNCSSCPNLIFTEIHCRCGGESLLPPLPCGTKPPTCQRPCSRDHGCDHIPNHSCHNDPECPPCVEFVERLCYGGHEIRTSIPCFETGVSCGRFCQKLLSCKVHKCVKICHDGDCPNCTQKCDRIRPDCSHPCRLPCHEDLKSDQCPKSPCLERIKIYCECEFYSKEVECDSILGPDEFQRQINSYLQRFQMNNSMSLAEIKEIVRNRLLHSLQCDQECSRQKRIKNFAEDLGIDPDQNRTIIIRYPNSLRNDARNNPKFVLNVHDKFVQLINSFKQSNQKTMSYNFPAMNRNNRETIHNYATFFGLKTESIDREPNRSVIVTATKTSTIPKQSVLQSIQINHDDLRPKQPSICRFKTASEEESQTKRIINHFDD</sequence>
<dbReference type="InterPro" id="IPR036867">
    <property type="entry name" value="R3H_dom_sf"/>
</dbReference>
<dbReference type="OrthoDB" id="6512771at2759"/>
<gene>
    <name evidence="12" type="ORF">SSS_4540</name>
</gene>
<protein>
    <submittedName>
        <fullName evidence="12">Protein shuttle craft</fullName>
    </submittedName>
</protein>
<feature type="compositionally biased region" description="Polar residues" evidence="10">
    <location>
        <begin position="43"/>
        <end position="53"/>
    </location>
</feature>
<evidence type="ECO:0000256" key="5">
    <source>
        <dbReference type="ARBA" id="ARBA00022771"/>
    </source>
</evidence>
<evidence type="ECO:0000313" key="12">
    <source>
        <dbReference type="EMBL" id="KAF7493917.1"/>
    </source>
</evidence>
<evidence type="ECO:0000259" key="11">
    <source>
        <dbReference type="PROSITE" id="PS51061"/>
    </source>
</evidence>
<reference evidence="13" key="3">
    <citation type="submission" date="2022-06" db="UniProtKB">
        <authorList>
            <consortium name="EnsemblMetazoa"/>
        </authorList>
    </citation>
    <scope>IDENTIFICATION</scope>
</reference>
<evidence type="ECO:0000256" key="8">
    <source>
        <dbReference type="ARBA" id="ARBA00023163"/>
    </source>
</evidence>
<dbReference type="CDD" id="cd06008">
    <property type="entry name" value="NF-X1-zinc-finger"/>
    <property type="match status" value="6"/>
</dbReference>
<dbReference type="GO" id="GO:0000977">
    <property type="term" value="F:RNA polymerase II transcription regulatory region sequence-specific DNA binding"/>
    <property type="evidence" value="ECO:0007669"/>
    <property type="project" value="TreeGrafter"/>
</dbReference>
<keyword evidence="5" id="KW-0863">Zinc-finger</keyword>
<evidence type="ECO:0000256" key="7">
    <source>
        <dbReference type="ARBA" id="ARBA00023015"/>
    </source>
</evidence>
<dbReference type="GO" id="GO:0000981">
    <property type="term" value="F:DNA-binding transcription factor activity, RNA polymerase II-specific"/>
    <property type="evidence" value="ECO:0007669"/>
    <property type="project" value="TreeGrafter"/>
</dbReference>
<dbReference type="Gene3D" id="3.30.1370.50">
    <property type="entry name" value="R3H-like domain"/>
    <property type="match status" value="1"/>
</dbReference>
<dbReference type="SMART" id="SM00393">
    <property type="entry name" value="R3H"/>
    <property type="match status" value="1"/>
</dbReference>
<dbReference type="SMART" id="SM00438">
    <property type="entry name" value="ZnF_NFX"/>
    <property type="match status" value="9"/>
</dbReference>
<evidence type="ECO:0000256" key="2">
    <source>
        <dbReference type="ARBA" id="ARBA00007269"/>
    </source>
</evidence>
<dbReference type="GO" id="GO:0000122">
    <property type="term" value="P:negative regulation of transcription by RNA polymerase II"/>
    <property type="evidence" value="ECO:0007669"/>
    <property type="project" value="TreeGrafter"/>
</dbReference>
<feature type="compositionally biased region" description="Low complexity" evidence="10">
    <location>
        <begin position="68"/>
        <end position="79"/>
    </location>
</feature>
<dbReference type="InterPro" id="IPR034078">
    <property type="entry name" value="NFX1_fam"/>
</dbReference>
<keyword evidence="14" id="KW-1185">Reference proteome</keyword>
<feature type="domain" description="R3H" evidence="11">
    <location>
        <begin position="936"/>
        <end position="1004"/>
    </location>
</feature>
<evidence type="ECO:0000256" key="4">
    <source>
        <dbReference type="ARBA" id="ARBA00022737"/>
    </source>
</evidence>
<dbReference type="PANTHER" id="PTHR12360">
    <property type="entry name" value="NUCLEAR TRANSCRIPTION FACTOR, X-BOX BINDING 1 NFX1"/>
    <property type="match status" value="1"/>
</dbReference>
<dbReference type="GO" id="GO:0008270">
    <property type="term" value="F:zinc ion binding"/>
    <property type="evidence" value="ECO:0007669"/>
    <property type="project" value="UniProtKB-KW"/>
</dbReference>
<accession>A0A834VDV2</accession>
<evidence type="ECO:0000256" key="10">
    <source>
        <dbReference type="SAM" id="MobiDB-lite"/>
    </source>
</evidence>
<evidence type="ECO:0000313" key="14">
    <source>
        <dbReference type="Proteomes" id="UP000070412"/>
    </source>
</evidence>
<keyword evidence="6" id="KW-0862">Zinc</keyword>
<dbReference type="PROSITE" id="PS51061">
    <property type="entry name" value="R3H"/>
    <property type="match status" value="1"/>
</dbReference>
<proteinExistence type="inferred from homology"/>
<feature type="compositionally biased region" description="Polar residues" evidence="10">
    <location>
        <begin position="171"/>
        <end position="189"/>
    </location>
</feature>
<dbReference type="EMBL" id="WVUK01000054">
    <property type="protein sequence ID" value="KAF7493917.1"/>
    <property type="molecule type" value="Genomic_DNA"/>
</dbReference>
<dbReference type="SUPFAM" id="SSF82708">
    <property type="entry name" value="R3H domain"/>
    <property type="match status" value="1"/>
</dbReference>
<dbReference type="GO" id="GO:0005634">
    <property type="term" value="C:nucleus"/>
    <property type="evidence" value="ECO:0007669"/>
    <property type="project" value="UniProtKB-SubCell"/>
</dbReference>
<feature type="compositionally biased region" description="Polar residues" evidence="10">
    <location>
        <begin position="15"/>
        <end position="35"/>
    </location>
</feature>
<reference evidence="14" key="1">
    <citation type="journal article" date="2020" name="PLoS Negl. Trop. Dis.">
        <title>High-quality nuclear genome for Sarcoptes scabiei-A critical resource for a neglected parasite.</title>
        <authorList>
            <person name="Korhonen P.K."/>
            <person name="Gasser R.B."/>
            <person name="Ma G."/>
            <person name="Wang T."/>
            <person name="Stroehlein A.J."/>
            <person name="Young N.D."/>
            <person name="Ang C.S."/>
            <person name="Fernando D.D."/>
            <person name="Lu H.C."/>
            <person name="Taylor S."/>
            <person name="Reynolds S.L."/>
            <person name="Mofiz E."/>
            <person name="Najaraj S.H."/>
            <person name="Gowda H."/>
            <person name="Madugundu A."/>
            <person name="Renuse S."/>
            <person name="Holt D."/>
            <person name="Pandey A."/>
            <person name="Papenfuss A.T."/>
            <person name="Fischer K."/>
        </authorList>
    </citation>
    <scope>NUCLEOTIDE SEQUENCE [LARGE SCALE GENOMIC DNA]</scope>
</reference>
<evidence type="ECO:0000256" key="3">
    <source>
        <dbReference type="ARBA" id="ARBA00022723"/>
    </source>
</evidence>
<evidence type="ECO:0000313" key="13">
    <source>
        <dbReference type="EnsemblMetazoa" id="KAF7493917.1"/>
    </source>
</evidence>
<comment type="similarity">
    <text evidence="2">Belongs to the NFX1 family.</text>
</comment>
<dbReference type="Pfam" id="PF01424">
    <property type="entry name" value="R3H"/>
    <property type="match status" value="1"/>
</dbReference>
<keyword evidence="8" id="KW-0804">Transcription</keyword>
<name>A0A834VDV2_SARSC</name>